<dbReference type="RefSeq" id="WP_052554266.1">
    <property type="nucleotide sequence ID" value="NZ_JMCC02000079.1"/>
</dbReference>
<comment type="caution">
    <text evidence="1">The sequence shown here is derived from an EMBL/GenBank/DDBJ whole genome shotgun (WGS) entry which is preliminary data.</text>
</comment>
<protein>
    <recommendedName>
        <fullName evidence="3">4-vinyl reductase 4VR domain-containing protein</fullName>
    </recommendedName>
</protein>
<organism evidence="1 2">
    <name type="scientific">Enhygromyxa salina</name>
    <dbReference type="NCBI Taxonomy" id="215803"/>
    <lineage>
        <taxon>Bacteria</taxon>
        <taxon>Pseudomonadati</taxon>
        <taxon>Myxococcota</taxon>
        <taxon>Polyangia</taxon>
        <taxon>Nannocystales</taxon>
        <taxon>Nannocystaceae</taxon>
        <taxon>Enhygromyxa</taxon>
    </lineage>
</organism>
<dbReference type="Proteomes" id="UP000031599">
    <property type="component" value="Unassembled WGS sequence"/>
</dbReference>
<sequence length="169" mass="18048">MNTEKGEYYGAALNSFVLAFGESNSVVQKILADAGVDGIDPERWYDYDWSIAIYDRIAQEVGQAAVAEVGRAMIETAALPPGIDSVQAILMSLGAWFRLNARGPVGDIFCTIEGEHSATIVRTQRGSCALNIGIIAGGCARYGAQALIEHAAGECQDQGEATCTYHVSW</sequence>
<proteinExistence type="predicted"/>
<evidence type="ECO:0000313" key="2">
    <source>
        <dbReference type="Proteomes" id="UP000031599"/>
    </source>
</evidence>
<reference evidence="1 2" key="1">
    <citation type="submission" date="2014-12" db="EMBL/GenBank/DDBJ databases">
        <title>Genome assembly of Enhygromyxa salina DSM 15201.</title>
        <authorList>
            <person name="Sharma G."/>
            <person name="Subramanian S."/>
        </authorList>
    </citation>
    <scope>NUCLEOTIDE SEQUENCE [LARGE SCALE GENOMIC DNA]</scope>
    <source>
        <strain evidence="1 2">DSM 15201</strain>
    </source>
</reference>
<dbReference type="AlphaFoldDB" id="A0A0C2CWW0"/>
<accession>A0A0C2CWW0</accession>
<dbReference type="EMBL" id="JMCC02000079">
    <property type="protein sequence ID" value="KIG14110.1"/>
    <property type="molecule type" value="Genomic_DNA"/>
</dbReference>
<name>A0A0C2CWW0_9BACT</name>
<gene>
    <name evidence="1" type="ORF">DB30_07106</name>
</gene>
<evidence type="ECO:0000313" key="1">
    <source>
        <dbReference type="EMBL" id="KIG14110.1"/>
    </source>
</evidence>
<evidence type="ECO:0008006" key="3">
    <source>
        <dbReference type="Google" id="ProtNLM"/>
    </source>
</evidence>